<dbReference type="KEGG" id="nti:DNFV4_01673"/>
<proteinExistence type="inferred from homology"/>
<keyword evidence="4 8" id="KW-0689">Ribosomal protein</keyword>
<dbReference type="Proteomes" id="UP001179121">
    <property type="component" value="Chromosome"/>
</dbReference>
<evidence type="ECO:0000256" key="7">
    <source>
        <dbReference type="ARBA" id="ARBA00046740"/>
    </source>
</evidence>
<dbReference type="GO" id="GO:1990904">
    <property type="term" value="C:ribonucleoprotein complex"/>
    <property type="evidence" value="ECO:0007669"/>
    <property type="project" value="UniProtKB-KW"/>
</dbReference>
<evidence type="ECO:0000256" key="6">
    <source>
        <dbReference type="ARBA" id="ARBA00035258"/>
    </source>
</evidence>
<evidence type="ECO:0000256" key="5">
    <source>
        <dbReference type="ARBA" id="ARBA00023274"/>
    </source>
</evidence>
<dbReference type="SUPFAM" id="SSF56047">
    <property type="entry name" value="Ribosomal protein S8"/>
    <property type="match status" value="1"/>
</dbReference>
<dbReference type="HAMAP" id="MF_01302_B">
    <property type="entry name" value="Ribosomal_uS8_B"/>
    <property type="match status" value="1"/>
</dbReference>
<reference evidence="9" key="1">
    <citation type="submission" date="2022-10" db="EMBL/GenBank/DDBJ databases">
        <authorList>
            <person name="Koch H."/>
        </authorList>
    </citation>
    <scope>NUCLEOTIDE SEQUENCE</scope>
    <source>
        <strain evidence="9">DNF</strain>
    </source>
</reference>
<dbReference type="GO" id="GO:0006412">
    <property type="term" value="P:translation"/>
    <property type="evidence" value="ECO:0007669"/>
    <property type="project" value="UniProtKB-UniRule"/>
</dbReference>
<keyword evidence="5 8" id="KW-0687">Ribonucleoprotein</keyword>
<dbReference type="EMBL" id="OX365700">
    <property type="protein sequence ID" value="CAI4031244.1"/>
    <property type="molecule type" value="Genomic_DNA"/>
</dbReference>
<evidence type="ECO:0000256" key="1">
    <source>
        <dbReference type="ARBA" id="ARBA00006471"/>
    </source>
</evidence>
<comment type="subunit">
    <text evidence="7 8">Part of the 30S ribosomal subunit. Contacts proteins S5 and S12.</text>
</comment>
<protein>
    <recommendedName>
        <fullName evidence="6 8">Small ribosomal subunit protein uS8</fullName>
    </recommendedName>
</protein>
<dbReference type="FunFam" id="3.30.1370.30:FF:000002">
    <property type="entry name" value="30S ribosomal protein S8"/>
    <property type="match status" value="1"/>
</dbReference>
<dbReference type="Pfam" id="PF00410">
    <property type="entry name" value="Ribosomal_S8"/>
    <property type="match status" value="1"/>
</dbReference>
<evidence type="ECO:0000256" key="2">
    <source>
        <dbReference type="ARBA" id="ARBA00022730"/>
    </source>
</evidence>
<sequence length="131" mass="14210">MVTDPIADLLNRIRNAAQRGHDAVVVPASKMKGEILRILKEEGFIGPFEKSDAGGHPAFKIELRYVEQGRPVIAGTARISRPGRRVYVGKQDVPKTRGGLGVTIVSTSKGVMTERECRRAGLGGEVLCSVW</sequence>
<gene>
    <name evidence="8" type="primary">rpsH</name>
    <name evidence="9" type="ORF">DNFV4_01673</name>
</gene>
<keyword evidence="3 8" id="KW-0694">RNA-binding</keyword>
<dbReference type="GO" id="GO:0003735">
    <property type="term" value="F:structural constituent of ribosome"/>
    <property type="evidence" value="ECO:0007669"/>
    <property type="project" value="InterPro"/>
</dbReference>
<name>A0AA86T3G3_9BACT</name>
<evidence type="ECO:0000256" key="3">
    <source>
        <dbReference type="ARBA" id="ARBA00022884"/>
    </source>
</evidence>
<evidence type="ECO:0000313" key="10">
    <source>
        <dbReference type="Proteomes" id="UP001179121"/>
    </source>
</evidence>
<accession>A0AA86T3G3</accession>
<dbReference type="RefSeq" id="WP_289268181.1">
    <property type="nucleotide sequence ID" value="NZ_OX365700.1"/>
</dbReference>
<comment type="function">
    <text evidence="8">One of the primary rRNA binding proteins, it binds directly to 16S rRNA central domain where it helps coordinate assembly of the platform of the 30S subunit.</text>
</comment>
<organism evidence="9 10">
    <name type="scientific">Nitrospira tepida</name>
    <dbReference type="NCBI Taxonomy" id="2973512"/>
    <lineage>
        <taxon>Bacteria</taxon>
        <taxon>Pseudomonadati</taxon>
        <taxon>Nitrospirota</taxon>
        <taxon>Nitrospiria</taxon>
        <taxon>Nitrospirales</taxon>
        <taxon>Nitrospiraceae</taxon>
        <taxon>Nitrospira</taxon>
    </lineage>
</organism>
<dbReference type="GO" id="GO:0005737">
    <property type="term" value="C:cytoplasm"/>
    <property type="evidence" value="ECO:0007669"/>
    <property type="project" value="UniProtKB-ARBA"/>
</dbReference>
<keyword evidence="10" id="KW-1185">Reference proteome</keyword>
<dbReference type="InterPro" id="IPR000630">
    <property type="entry name" value="Ribosomal_uS8"/>
</dbReference>
<dbReference type="FunFam" id="3.30.1490.10:FF:000001">
    <property type="entry name" value="30S ribosomal protein S8"/>
    <property type="match status" value="1"/>
</dbReference>
<dbReference type="GO" id="GO:0019843">
    <property type="term" value="F:rRNA binding"/>
    <property type="evidence" value="ECO:0007669"/>
    <property type="project" value="UniProtKB-UniRule"/>
</dbReference>
<dbReference type="AlphaFoldDB" id="A0AA86T3G3"/>
<dbReference type="GO" id="GO:0005840">
    <property type="term" value="C:ribosome"/>
    <property type="evidence" value="ECO:0007669"/>
    <property type="project" value="UniProtKB-KW"/>
</dbReference>
<evidence type="ECO:0000313" key="9">
    <source>
        <dbReference type="EMBL" id="CAI4031244.1"/>
    </source>
</evidence>
<evidence type="ECO:0000256" key="4">
    <source>
        <dbReference type="ARBA" id="ARBA00022980"/>
    </source>
</evidence>
<dbReference type="Gene3D" id="3.30.1370.30">
    <property type="match status" value="1"/>
</dbReference>
<dbReference type="PANTHER" id="PTHR11758">
    <property type="entry name" value="40S RIBOSOMAL PROTEIN S15A"/>
    <property type="match status" value="1"/>
</dbReference>
<dbReference type="Gene3D" id="3.30.1490.10">
    <property type="match status" value="1"/>
</dbReference>
<keyword evidence="2 8" id="KW-0699">rRNA-binding</keyword>
<dbReference type="InterPro" id="IPR035987">
    <property type="entry name" value="Ribosomal_uS8_sf"/>
</dbReference>
<dbReference type="NCBIfam" id="NF001109">
    <property type="entry name" value="PRK00136.1"/>
    <property type="match status" value="1"/>
</dbReference>
<evidence type="ECO:0000256" key="8">
    <source>
        <dbReference type="HAMAP-Rule" id="MF_01302"/>
    </source>
</evidence>
<comment type="similarity">
    <text evidence="1 8">Belongs to the universal ribosomal protein uS8 family.</text>
</comment>